<feature type="domain" description="Mechanosensitive ion channel MscS" evidence="9">
    <location>
        <begin position="678"/>
        <end position="745"/>
    </location>
</feature>
<keyword evidence="5 8" id="KW-1133">Transmembrane helix</keyword>
<dbReference type="InterPro" id="IPR011014">
    <property type="entry name" value="MscS_channel_TM-2"/>
</dbReference>
<dbReference type="Gene3D" id="1.10.287.1490">
    <property type="match status" value="1"/>
</dbReference>
<keyword evidence="6 8" id="KW-0472">Membrane</keyword>
<evidence type="ECO:0000313" key="11">
    <source>
        <dbReference type="EMBL" id="HHS28697.1"/>
    </source>
</evidence>
<feature type="transmembrane region" description="Helical" evidence="8">
    <location>
        <begin position="391"/>
        <end position="409"/>
    </location>
</feature>
<evidence type="ECO:0000256" key="1">
    <source>
        <dbReference type="ARBA" id="ARBA00004651"/>
    </source>
</evidence>
<organism evidence="11">
    <name type="scientific">Desulfobacca acetoxidans</name>
    <dbReference type="NCBI Taxonomy" id="60893"/>
    <lineage>
        <taxon>Bacteria</taxon>
        <taxon>Pseudomonadati</taxon>
        <taxon>Thermodesulfobacteriota</taxon>
        <taxon>Desulfobaccia</taxon>
        <taxon>Desulfobaccales</taxon>
        <taxon>Desulfobaccaceae</taxon>
        <taxon>Desulfobacca</taxon>
    </lineage>
</organism>
<feature type="transmembrane region" description="Helical" evidence="8">
    <location>
        <begin position="662"/>
        <end position="691"/>
    </location>
</feature>
<feature type="transmembrane region" description="Helical" evidence="8">
    <location>
        <begin position="266"/>
        <end position="284"/>
    </location>
</feature>
<dbReference type="SUPFAM" id="SSF50182">
    <property type="entry name" value="Sm-like ribonucleoproteins"/>
    <property type="match status" value="1"/>
</dbReference>
<dbReference type="AlphaFoldDB" id="A0A7V6A1S0"/>
<evidence type="ECO:0000256" key="3">
    <source>
        <dbReference type="ARBA" id="ARBA00022475"/>
    </source>
</evidence>
<sequence length="863" mass="96774">MNRCGRSFLIISVLAAWCLFFSLSVWAQEKKNLEPKSLSMVLVEGADSLEKDIATGKADAEALQQQLKQAETETQNLGAQIATLKAWQASGELSIKQAQEALDGFAKRQAQLEARIKDFQEKREQLSKQVNLRNSAMDDLKHEVARLKATKSPLWKSPEIRKSWDRYQQLSKQYQAGAAQTLERFDGILRLLGQESLTLSGVISDLKQQVEVSKKEELLKRQPAKLLWETVKQTVKSLLAVPARLTQEISDPFLVNRVGTALRSRWAPLLGLLAIFCLLAWMVLQVRRLVLPRLILWQTEVTGVGTKIIFKAGEIIAAHLFVLSFVGWLALTEWVLGWWQNQGARIALLGVFTGIALRLGLILIQAILAGEEQGGILPLDEKTSRFYRRHLKLLVSYVLILGLFTLNLLDRLGLEPESSQILGQAFGVGLLVWVLYLIRNRHFEDLRAALPGPGWMVRRGFFLTIQFLLVVVLVVIIVASLLGFQNLSAYISQAASLIGLVIALFWITWHAARAILEYAVRPDKGQVSKKRRKREELLQDYYLSIMKVVVTFLVAGAFLLILALSGIDLVFLSWMYQALAGGIHLGPFHLTLLSLALAFLAVYLGRWVSRFLQVFLEVRVYPRRNWDESLRYTVSSTLHYLILGLAILMALSFLGISFGDLAIIAGGLGVGIGFGLQNIVNNFISGLILLFERPIKVGDLLVVDGQWGTVREIRVRSTIFQTFDRYVLIIPNSELITNKVLNWTHYGPGINRLTLKVGVSYGSDVRQVTRVLEEVCRANPRVVAEPGPQIYFEAYGDSSLNFTIWVHLKTPADRVPATHELNTAIFEAFQKLGIEIPFPQRDLHIKNWPDLSALAPPKPGSQG</sequence>
<dbReference type="GO" id="GO:0008381">
    <property type="term" value="F:mechanosensitive monoatomic ion channel activity"/>
    <property type="evidence" value="ECO:0007669"/>
    <property type="project" value="UniProtKB-ARBA"/>
</dbReference>
<accession>A0A7V6A1S0</accession>
<evidence type="ECO:0000256" key="8">
    <source>
        <dbReference type="SAM" id="Phobius"/>
    </source>
</evidence>
<evidence type="ECO:0000256" key="6">
    <source>
        <dbReference type="ARBA" id="ARBA00023136"/>
    </source>
</evidence>
<feature type="transmembrane region" description="Helical" evidence="8">
    <location>
        <begin position="316"/>
        <end position="340"/>
    </location>
</feature>
<dbReference type="GO" id="GO:0005886">
    <property type="term" value="C:plasma membrane"/>
    <property type="evidence" value="ECO:0007669"/>
    <property type="project" value="UniProtKB-SubCell"/>
</dbReference>
<name>A0A7V6A1S0_9BACT</name>
<evidence type="ECO:0000256" key="5">
    <source>
        <dbReference type="ARBA" id="ARBA00022989"/>
    </source>
</evidence>
<keyword evidence="7" id="KW-0175">Coiled coil</keyword>
<protein>
    <submittedName>
        <fullName evidence="11">Mechanosensitive ion channel</fullName>
    </submittedName>
</protein>
<dbReference type="InterPro" id="IPR023408">
    <property type="entry name" value="MscS_beta-dom_sf"/>
</dbReference>
<keyword evidence="3" id="KW-1003">Cell membrane</keyword>
<feature type="transmembrane region" description="Helical" evidence="8">
    <location>
        <begin position="421"/>
        <end position="439"/>
    </location>
</feature>
<gene>
    <name evidence="11" type="ORF">ENV52_03225</name>
</gene>
<evidence type="ECO:0000259" key="9">
    <source>
        <dbReference type="Pfam" id="PF00924"/>
    </source>
</evidence>
<dbReference type="InterPro" id="IPR052702">
    <property type="entry name" value="MscS-like_channel"/>
</dbReference>
<feature type="transmembrane region" description="Helical" evidence="8">
    <location>
        <begin position="494"/>
        <end position="520"/>
    </location>
</feature>
<dbReference type="SUPFAM" id="SSF82689">
    <property type="entry name" value="Mechanosensitive channel protein MscS (YggB), C-terminal domain"/>
    <property type="match status" value="1"/>
</dbReference>
<dbReference type="Gene3D" id="1.10.287.1260">
    <property type="match status" value="1"/>
</dbReference>
<evidence type="ECO:0000256" key="7">
    <source>
        <dbReference type="SAM" id="Coils"/>
    </source>
</evidence>
<dbReference type="Gene3D" id="3.30.70.100">
    <property type="match status" value="1"/>
</dbReference>
<feature type="transmembrane region" description="Helical" evidence="8">
    <location>
        <begin position="541"/>
        <end position="567"/>
    </location>
</feature>
<dbReference type="InterPro" id="IPR010920">
    <property type="entry name" value="LSM_dom_sf"/>
</dbReference>
<dbReference type="InterPro" id="IPR011066">
    <property type="entry name" value="MscS_channel_C_sf"/>
</dbReference>
<evidence type="ECO:0000256" key="2">
    <source>
        <dbReference type="ARBA" id="ARBA00008017"/>
    </source>
</evidence>
<comment type="subcellular location">
    <subcellularLocation>
        <location evidence="1">Cell membrane</location>
        <topology evidence="1">Multi-pass membrane protein</topology>
    </subcellularLocation>
</comment>
<dbReference type="PROSITE" id="PS01246">
    <property type="entry name" value="UPF0003"/>
    <property type="match status" value="1"/>
</dbReference>
<dbReference type="PANTHER" id="PTHR30347">
    <property type="entry name" value="POTASSIUM CHANNEL RELATED"/>
    <property type="match status" value="1"/>
</dbReference>
<dbReference type="Pfam" id="PF00924">
    <property type="entry name" value="MS_channel_2nd"/>
    <property type="match status" value="1"/>
</dbReference>
<dbReference type="PANTHER" id="PTHR30347:SF1">
    <property type="entry name" value="MECHANOSENSITIVE CHANNEL MSCK"/>
    <property type="match status" value="1"/>
</dbReference>
<feature type="transmembrane region" description="Helical" evidence="8">
    <location>
        <begin position="630"/>
        <end position="656"/>
    </location>
</feature>
<keyword evidence="4 8" id="KW-0812">Transmembrane</keyword>
<feature type="transmembrane region" description="Helical" evidence="8">
    <location>
        <begin position="587"/>
        <end position="609"/>
    </location>
</feature>
<proteinExistence type="inferred from homology"/>
<dbReference type="InterPro" id="IPR006686">
    <property type="entry name" value="MscS_channel_CS"/>
</dbReference>
<reference evidence="11" key="1">
    <citation type="journal article" date="2020" name="mSystems">
        <title>Genome- and Community-Level Interaction Insights into Carbon Utilization and Element Cycling Functions of Hydrothermarchaeota in Hydrothermal Sediment.</title>
        <authorList>
            <person name="Zhou Z."/>
            <person name="Liu Y."/>
            <person name="Xu W."/>
            <person name="Pan J."/>
            <person name="Luo Z.H."/>
            <person name="Li M."/>
        </authorList>
    </citation>
    <scope>NUCLEOTIDE SEQUENCE [LARGE SCALE GENOMIC DNA]</scope>
    <source>
        <strain evidence="11">SpSt-767</strain>
    </source>
</reference>
<feature type="transmembrane region" description="Helical" evidence="8">
    <location>
        <begin position="346"/>
        <end position="370"/>
    </location>
</feature>
<dbReference type="Gene3D" id="2.30.30.60">
    <property type="match status" value="1"/>
</dbReference>
<dbReference type="InterPro" id="IPR006685">
    <property type="entry name" value="MscS_channel_2nd"/>
</dbReference>
<evidence type="ECO:0000259" key="10">
    <source>
        <dbReference type="Pfam" id="PF21082"/>
    </source>
</evidence>
<dbReference type="EMBL" id="DTGR01000049">
    <property type="protein sequence ID" value="HHS28697.1"/>
    <property type="molecule type" value="Genomic_DNA"/>
</dbReference>
<dbReference type="SUPFAM" id="SSF82861">
    <property type="entry name" value="Mechanosensitive channel protein MscS (YggB), transmembrane region"/>
    <property type="match status" value="1"/>
</dbReference>
<comment type="similarity">
    <text evidence="2">Belongs to the MscS (TC 1.A.23) family.</text>
</comment>
<evidence type="ECO:0000256" key="4">
    <source>
        <dbReference type="ARBA" id="ARBA00022692"/>
    </source>
</evidence>
<feature type="transmembrane region" description="Helical" evidence="8">
    <location>
        <begin position="460"/>
        <end position="482"/>
    </location>
</feature>
<feature type="coiled-coil region" evidence="7">
    <location>
        <begin position="46"/>
        <end position="129"/>
    </location>
</feature>
<comment type="caution">
    <text evidence="11">The sequence shown here is derived from an EMBL/GenBank/DDBJ whole genome shotgun (WGS) entry which is preliminary data.</text>
</comment>
<dbReference type="InterPro" id="IPR049278">
    <property type="entry name" value="MS_channel_C"/>
</dbReference>
<dbReference type="Pfam" id="PF21082">
    <property type="entry name" value="MS_channel_3rd"/>
    <property type="match status" value="1"/>
</dbReference>
<feature type="domain" description="Mechanosensitive ion channel MscS C-terminal" evidence="10">
    <location>
        <begin position="754"/>
        <end position="836"/>
    </location>
</feature>